<evidence type="ECO:0008006" key="4">
    <source>
        <dbReference type="Google" id="ProtNLM"/>
    </source>
</evidence>
<protein>
    <recommendedName>
        <fullName evidence="4">NAD(P)-binding domain-containing protein</fullName>
    </recommendedName>
</protein>
<name>A0A438NCC2_EXOME</name>
<organism evidence="2 3">
    <name type="scientific">Exophiala mesophila</name>
    <name type="common">Black yeast-like fungus</name>
    <dbReference type="NCBI Taxonomy" id="212818"/>
    <lineage>
        <taxon>Eukaryota</taxon>
        <taxon>Fungi</taxon>
        <taxon>Dikarya</taxon>
        <taxon>Ascomycota</taxon>
        <taxon>Pezizomycotina</taxon>
        <taxon>Eurotiomycetes</taxon>
        <taxon>Chaetothyriomycetidae</taxon>
        <taxon>Chaetothyriales</taxon>
        <taxon>Herpotrichiellaceae</taxon>
        <taxon>Exophiala</taxon>
    </lineage>
</organism>
<dbReference type="AlphaFoldDB" id="A0A438NCC2"/>
<dbReference type="PANTHER" id="PTHR14097">
    <property type="entry name" value="OXIDOREDUCTASE HTATIP2"/>
    <property type="match status" value="1"/>
</dbReference>
<dbReference type="Proteomes" id="UP000288859">
    <property type="component" value="Unassembled WGS sequence"/>
</dbReference>
<gene>
    <name evidence="2" type="ORF">B0A52_03071</name>
</gene>
<dbReference type="Gene3D" id="3.40.50.720">
    <property type="entry name" value="NAD(P)-binding Rossmann-like Domain"/>
    <property type="match status" value="1"/>
</dbReference>
<dbReference type="EMBL" id="NAJM01000008">
    <property type="protein sequence ID" value="RVX73429.1"/>
    <property type="molecule type" value="Genomic_DNA"/>
</dbReference>
<sequence length="298" mass="31846">MDIHLILTGGTGLVGLSVISHILSLPAGKTAASQTITKLTILTRNTSIPLLEPTPPKGTPTANKVTQIEVVKHDDFNTYSEDLLSKLKGADACIWALGVSQSDVDKDTYIRVTKDYALAAAEAFGKLKATNSTTPTTTTTTTTKSKPEADGSGASKFKFIYVSGEGATLTPGRFTPIFGRVKGETEAALLAMSKSPAFEKSLSVYSVRPGGIDGAAQPWIWNHIMREKRSALKRVEMMTLMAPIRVLYRSMHSPTESLGQVLVDMACDEAIEKYDGVGVSGEGHTLSNVKLRELGGLS</sequence>
<dbReference type="PANTHER" id="PTHR14097:SF8">
    <property type="entry name" value="NAD(P)-BINDING DOMAIN-CONTAINING PROTEIN"/>
    <property type="match status" value="1"/>
</dbReference>
<accession>A0A438NCC2</accession>
<feature type="compositionally biased region" description="Low complexity" evidence="1">
    <location>
        <begin position="133"/>
        <end position="143"/>
    </location>
</feature>
<feature type="region of interest" description="Disordered" evidence="1">
    <location>
        <begin position="130"/>
        <end position="150"/>
    </location>
</feature>
<dbReference type="OrthoDB" id="9975943at2759"/>
<dbReference type="SUPFAM" id="SSF51735">
    <property type="entry name" value="NAD(P)-binding Rossmann-fold domains"/>
    <property type="match status" value="1"/>
</dbReference>
<reference evidence="2 3" key="1">
    <citation type="submission" date="2017-03" db="EMBL/GenBank/DDBJ databases">
        <title>Genomes of endolithic fungi from Antarctica.</title>
        <authorList>
            <person name="Coleine C."/>
            <person name="Masonjones S."/>
            <person name="Stajich J.E."/>
        </authorList>
    </citation>
    <scope>NUCLEOTIDE SEQUENCE [LARGE SCALE GENOMIC DNA]</scope>
    <source>
        <strain evidence="2 3">CCFEE 6314</strain>
    </source>
</reference>
<evidence type="ECO:0000313" key="3">
    <source>
        <dbReference type="Proteomes" id="UP000288859"/>
    </source>
</evidence>
<dbReference type="InterPro" id="IPR036291">
    <property type="entry name" value="NAD(P)-bd_dom_sf"/>
</dbReference>
<evidence type="ECO:0000313" key="2">
    <source>
        <dbReference type="EMBL" id="RVX73429.1"/>
    </source>
</evidence>
<comment type="caution">
    <text evidence="2">The sequence shown here is derived from an EMBL/GenBank/DDBJ whole genome shotgun (WGS) entry which is preliminary data.</text>
</comment>
<dbReference type="VEuPathDB" id="FungiDB:PV10_02777"/>
<evidence type="ECO:0000256" key="1">
    <source>
        <dbReference type="SAM" id="MobiDB-lite"/>
    </source>
</evidence>
<proteinExistence type="predicted"/>